<reference evidence="1" key="1">
    <citation type="submission" date="2022-08" db="EMBL/GenBank/DDBJ databases">
        <authorList>
            <person name="Deng Y."/>
            <person name="Han X.-F."/>
            <person name="Zhang Y.-Q."/>
        </authorList>
    </citation>
    <scope>NUCLEOTIDE SEQUENCE</scope>
    <source>
        <strain evidence="1">CPCC 203407</strain>
    </source>
</reference>
<keyword evidence="2" id="KW-1185">Reference proteome</keyword>
<proteinExistence type="predicted"/>
<dbReference type="SUPFAM" id="SSF51430">
    <property type="entry name" value="NAD(P)-linked oxidoreductase"/>
    <property type="match status" value="1"/>
</dbReference>
<dbReference type="Proteomes" id="UP001165587">
    <property type="component" value="Unassembled WGS sequence"/>
</dbReference>
<dbReference type="AlphaFoldDB" id="A0AA41XK45"/>
<protein>
    <submittedName>
        <fullName evidence="1">Uncharacterized protein</fullName>
    </submittedName>
</protein>
<dbReference type="EMBL" id="JANLCK010000014">
    <property type="protein sequence ID" value="MCS5727758.1"/>
    <property type="molecule type" value="Genomic_DNA"/>
</dbReference>
<comment type="caution">
    <text evidence="1">The sequence shown here is derived from an EMBL/GenBank/DDBJ whole genome shotgun (WGS) entry which is preliminary data.</text>
</comment>
<accession>A0AA41XK45</accession>
<gene>
    <name evidence="1" type="ORF">N1028_17825</name>
</gene>
<dbReference type="InterPro" id="IPR036812">
    <property type="entry name" value="NAD(P)_OxRdtase_dom_sf"/>
</dbReference>
<dbReference type="RefSeq" id="WP_259530792.1">
    <property type="nucleotide sequence ID" value="NZ_JANLCK010000014.1"/>
</dbReference>
<sequence length="56" mass="5898">MGVLTYSPLAGGWLSGRWRRDAAGAPTSSARPAARFDMTSAANQHELEVVELVAPA</sequence>
<organism evidence="1 2">
    <name type="scientific">Herbiconiux oxytropis</name>
    <dbReference type="NCBI Taxonomy" id="2970915"/>
    <lineage>
        <taxon>Bacteria</taxon>
        <taxon>Bacillati</taxon>
        <taxon>Actinomycetota</taxon>
        <taxon>Actinomycetes</taxon>
        <taxon>Micrococcales</taxon>
        <taxon>Microbacteriaceae</taxon>
        <taxon>Herbiconiux</taxon>
    </lineage>
</organism>
<evidence type="ECO:0000313" key="2">
    <source>
        <dbReference type="Proteomes" id="UP001165587"/>
    </source>
</evidence>
<evidence type="ECO:0000313" key="1">
    <source>
        <dbReference type="EMBL" id="MCS5727758.1"/>
    </source>
</evidence>
<name>A0AA41XK45_9MICO</name>